<evidence type="ECO:0000259" key="15">
    <source>
        <dbReference type="SMART" id="SM00918"/>
    </source>
</evidence>
<feature type="transmembrane region" description="Helical" evidence="13">
    <location>
        <begin position="125"/>
        <end position="145"/>
    </location>
</feature>
<comment type="caution">
    <text evidence="16">The sequence shown here is derived from an EMBL/GenBank/DDBJ whole genome shotgun (WGS) entry which is preliminary data.</text>
</comment>
<feature type="domain" description="Ionotropic glutamate receptor L-glutamate and glycine-binding" evidence="15">
    <location>
        <begin position="12"/>
        <end position="69"/>
    </location>
</feature>
<keyword evidence="17" id="KW-1185">Reference proteome</keyword>
<keyword evidence="11" id="KW-1071">Ligand-gated ion channel</keyword>
<accession>A0A7I8W924</accession>
<dbReference type="Pfam" id="PF00060">
    <property type="entry name" value="Lig_chan"/>
    <property type="match status" value="1"/>
</dbReference>
<keyword evidence="2" id="KW-0813">Transport</keyword>
<keyword evidence="12" id="KW-0407">Ion channel</keyword>
<evidence type="ECO:0000256" key="3">
    <source>
        <dbReference type="ARBA" id="ARBA00022475"/>
    </source>
</evidence>
<dbReference type="SMART" id="SM00918">
    <property type="entry name" value="Lig_chan-Glu_bd"/>
    <property type="match status" value="1"/>
</dbReference>
<evidence type="ECO:0000256" key="8">
    <source>
        <dbReference type="ARBA" id="ARBA00023136"/>
    </source>
</evidence>
<evidence type="ECO:0000256" key="5">
    <source>
        <dbReference type="ARBA" id="ARBA00022989"/>
    </source>
</evidence>
<dbReference type="Gene3D" id="1.10.287.70">
    <property type="match status" value="1"/>
</dbReference>
<evidence type="ECO:0000256" key="13">
    <source>
        <dbReference type="SAM" id="Phobius"/>
    </source>
</evidence>
<evidence type="ECO:0000313" key="17">
    <source>
        <dbReference type="Proteomes" id="UP000549394"/>
    </source>
</evidence>
<evidence type="ECO:0000313" key="16">
    <source>
        <dbReference type="EMBL" id="CAD5124609.1"/>
    </source>
</evidence>
<dbReference type="Gene3D" id="3.40.190.10">
    <property type="entry name" value="Periplasmic binding protein-like II"/>
    <property type="match status" value="1"/>
</dbReference>
<keyword evidence="3" id="KW-1003">Cell membrane</keyword>
<proteinExistence type="predicted"/>
<evidence type="ECO:0000256" key="9">
    <source>
        <dbReference type="ARBA" id="ARBA00023170"/>
    </source>
</evidence>
<keyword evidence="7" id="KW-0406">Ion transport</keyword>
<gene>
    <name evidence="16" type="ORF">DGYR_LOCUS12127</name>
</gene>
<dbReference type="FunFam" id="3.40.190.10:FF:000078">
    <property type="entry name" value="glutamate receptor ionotropic, NMDA 3B"/>
    <property type="match status" value="1"/>
</dbReference>
<evidence type="ECO:0000259" key="14">
    <source>
        <dbReference type="SMART" id="SM00079"/>
    </source>
</evidence>
<evidence type="ECO:0000256" key="10">
    <source>
        <dbReference type="ARBA" id="ARBA00023180"/>
    </source>
</evidence>
<dbReference type="InterPro" id="IPR019594">
    <property type="entry name" value="Glu/Gly-bd"/>
</dbReference>
<dbReference type="AlphaFoldDB" id="A0A7I8W924"/>
<reference evidence="16 17" key="1">
    <citation type="submission" date="2020-08" db="EMBL/GenBank/DDBJ databases">
        <authorList>
            <person name="Hejnol A."/>
        </authorList>
    </citation>
    <scope>NUCLEOTIDE SEQUENCE [LARGE SCALE GENOMIC DNA]</scope>
</reference>
<dbReference type="SMART" id="SM00079">
    <property type="entry name" value="PBPe"/>
    <property type="match status" value="1"/>
</dbReference>
<evidence type="ECO:0000256" key="6">
    <source>
        <dbReference type="ARBA" id="ARBA00023054"/>
    </source>
</evidence>
<keyword evidence="4 13" id="KW-0812">Transmembrane</keyword>
<keyword evidence="9" id="KW-0675">Receptor</keyword>
<evidence type="ECO:0000256" key="4">
    <source>
        <dbReference type="ARBA" id="ARBA00022692"/>
    </source>
</evidence>
<dbReference type="OrthoDB" id="5984008at2759"/>
<keyword evidence="6" id="KW-0175">Coiled coil</keyword>
<keyword evidence="10" id="KW-0325">Glycoprotein</keyword>
<dbReference type="GO" id="GO:0015276">
    <property type="term" value="F:ligand-gated monoatomic ion channel activity"/>
    <property type="evidence" value="ECO:0007669"/>
    <property type="project" value="InterPro"/>
</dbReference>
<dbReference type="EMBL" id="CAJFCJ010000022">
    <property type="protein sequence ID" value="CAD5124609.1"/>
    <property type="molecule type" value="Genomic_DNA"/>
</dbReference>
<feature type="domain" description="Ionotropic glutamate receptor C-terminal" evidence="14">
    <location>
        <begin position="2"/>
        <end position="348"/>
    </location>
</feature>
<feature type="transmembrane region" description="Helical" evidence="13">
    <location>
        <begin position="366"/>
        <end position="391"/>
    </location>
</feature>
<evidence type="ECO:0000256" key="7">
    <source>
        <dbReference type="ARBA" id="ARBA00023065"/>
    </source>
</evidence>
<evidence type="ECO:0000256" key="1">
    <source>
        <dbReference type="ARBA" id="ARBA00004651"/>
    </source>
</evidence>
<dbReference type="PANTHER" id="PTHR42643:SF24">
    <property type="entry name" value="IONOTROPIC RECEPTOR 60A"/>
    <property type="match status" value="1"/>
</dbReference>
<dbReference type="SUPFAM" id="SSF53850">
    <property type="entry name" value="Periplasmic binding protein-like II"/>
    <property type="match status" value="1"/>
</dbReference>
<protein>
    <submittedName>
        <fullName evidence="16">DgyrCDS12878</fullName>
    </submittedName>
</protein>
<feature type="transmembrane region" description="Helical" evidence="13">
    <location>
        <begin position="185"/>
        <end position="207"/>
    </location>
</feature>
<comment type="subcellular location">
    <subcellularLocation>
        <location evidence="1">Cell membrane</location>
        <topology evidence="1">Multi-pass membrane protein</topology>
    </subcellularLocation>
</comment>
<name>A0A7I8W924_9ANNE</name>
<dbReference type="InterPro" id="IPR001320">
    <property type="entry name" value="Iontro_rcpt_C"/>
</dbReference>
<sequence>MKLKILTNLWSPFSEMNEDGQFIGIAIDLLKHVAKDLNFTYDLFLPRDGKWGSVSSNGTWNGMIRDLLDKQADASFAPFTVVKSRAEAVDFTTSYYFFRPAISYKNHLTDSKTARKLLFLKPFSSLLWVLLGLVTLLVGFVLRFFERPANKFIYSVEHLFIFGSLINQGGSITVNRGASRLFLSAWWVFVITIVATYSGNIIANLAIRRVSYPFNSLEELAENNEYRLVLLEGAAYELIFKESNSTIYKKLWKQLQEDAKETPDMFTSDYDALTRLVKKGGYAFLDDGFETKALKHRDLTFITIGITFSTYAIAVQPGSYYQYIISESILKALENGLINLWERRIFREHHYLSESSTGFHSYIRKIVLFDIVEVFYVLFFGLFVSSVVLFYERYFHHLKYFFTKKFCNLFNRNAKIQY</sequence>
<keyword evidence="8 13" id="KW-0472">Membrane</keyword>
<dbReference type="Pfam" id="PF10613">
    <property type="entry name" value="Lig_chan-Glu_bd"/>
    <property type="match status" value="1"/>
</dbReference>
<dbReference type="GO" id="GO:0050906">
    <property type="term" value="P:detection of stimulus involved in sensory perception"/>
    <property type="evidence" value="ECO:0007669"/>
    <property type="project" value="UniProtKB-ARBA"/>
</dbReference>
<dbReference type="GO" id="GO:0043226">
    <property type="term" value="C:organelle"/>
    <property type="evidence" value="ECO:0007669"/>
    <property type="project" value="UniProtKB-ARBA"/>
</dbReference>
<dbReference type="Proteomes" id="UP000549394">
    <property type="component" value="Unassembled WGS sequence"/>
</dbReference>
<dbReference type="PANTHER" id="PTHR42643">
    <property type="entry name" value="IONOTROPIC RECEPTOR 20A-RELATED"/>
    <property type="match status" value="1"/>
</dbReference>
<dbReference type="InterPro" id="IPR052192">
    <property type="entry name" value="Insect_Ionotropic_Sensory_Rcpt"/>
</dbReference>
<organism evidence="16 17">
    <name type="scientific">Dimorphilus gyrociliatus</name>
    <dbReference type="NCBI Taxonomy" id="2664684"/>
    <lineage>
        <taxon>Eukaryota</taxon>
        <taxon>Metazoa</taxon>
        <taxon>Spiralia</taxon>
        <taxon>Lophotrochozoa</taxon>
        <taxon>Annelida</taxon>
        <taxon>Polychaeta</taxon>
        <taxon>Polychaeta incertae sedis</taxon>
        <taxon>Dinophilidae</taxon>
        <taxon>Dimorphilus</taxon>
    </lineage>
</organism>
<evidence type="ECO:0000256" key="12">
    <source>
        <dbReference type="ARBA" id="ARBA00023303"/>
    </source>
</evidence>
<evidence type="ECO:0000256" key="11">
    <source>
        <dbReference type="ARBA" id="ARBA00023286"/>
    </source>
</evidence>
<dbReference type="GO" id="GO:0005886">
    <property type="term" value="C:plasma membrane"/>
    <property type="evidence" value="ECO:0007669"/>
    <property type="project" value="UniProtKB-SubCell"/>
</dbReference>
<keyword evidence="5 13" id="KW-1133">Transmembrane helix</keyword>
<evidence type="ECO:0000256" key="2">
    <source>
        <dbReference type="ARBA" id="ARBA00022448"/>
    </source>
</evidence>